<dbReference type="Proteomes" id="UP001153069">
    <property type="component" value="Unassembled WGS sequence"/>
</dbReference>
<feature type="domain" description="Orc1-like AAA ATPase" evidence="2">
    <location>
        <begin position="71"/>
        <end position="301"/>
    </location>
</feature>
<sequence>MATTTTTTKSSLSMSMRSSSATASCITETSTSNTNSDFRHSLTSVDNDYEQKMDDELLRRTSKPLVFRNVFCGREDEILKLEGIFRRTAAGRSNSPSLVLVSGASGTGKSALVARLRDHLGTTEEEFFWVSGKFEEQQQQQQSHAMMIAEETCVEEERSGSGVLSSTNSTNSNCSETAPDNLHPFAAIVDAFSHFCRELEEEEPETIEEIKADILEAVGQQGALLTYMIPSLSKIIGEQQAAGETSGEVIRFHYVFRNFIQALATKVRSVVLVLEDLHRADNASLELLHYLFTSKLKHVMFVGTYRSDEVDEEHRFSKWLHGVQEAQQEQQKQQEQSPKQQSNNNNPNTHHHHVTTLGLAEMNLDTINTFISNVLNLSEDETRALAHIVYTKTKGNIFFVTQYLVFLTRNYLLWFDIIKKSWDWDEPAIRKESAVTTTLLDFMRDKLQQSKVAPKILPVAACLGARFHRDTLRMILTGLAQVEALTHLVMAPESDDELVQALKQCEKERYIENCGNKNYSFVHDKVQEAALILHPIIIMQQIRYEAGTVLLRQSNESELDEKLFVVVNLLNAGRLRYDSVSPLEIAKLNLRAAGKAKRLAAFSSASSYVETALASLPPPSHLDAEQLAILLDLWSLGAEVNMAMGRTEITEEYCNKVLERNDFTVLDRLRAQNCMLDCITNHRGQPGVALERCIGVLEQLDCSLPKGSLGQGVRTITSLFSSKAAKNIPKLEMVDSMDVMTDRAKLESMRLMDRAAIYAYLEANPMLFTVCIARMVRWTIKYGICDQSPFAFAMLGVTLMHVMGDYKVGAVYAELALSIMRKLQTLASNDESQRAALTHSQSRTSFAAYGFVLYWIKSVQEYQDEMVVGHEAGMRVGDTESALWNTFHHIGLSLAAGKPLEKVEEVCRRGVSEMVALKRGEAEVFTRVAWQGCLNLMTGAESPTILTGSAMQEQDYFDKKGSWKTKLMPHVFGYMKVFLCAFLGDYEQGAKLAIERGDGFVTDAPGSHWTQTDPFHRGICLYAAAIHSKKRLYKRHAQKVRGTVKTWASKGNANAVHQLKLLDAEHELCCGKRENVKPLYEDACATASSEGFIQDAALANERFAEFLLSSTAEADVKEGQDRLLKAVSLYSEWGARSKVQLLVVKYPDLERASKPTAPRNKMAARSFRVSTAS</sequence>
<dbReference type="InterPro" id="IPR027417">
    <property type="entry name" value="P-loop_NTPase"/>
</dbReference>
<name>A0A9N8HX86_9STRA</name>
<keyword evidence="4" id="KW-1185">Reference proteome</keyword>
<evidence type="ECO:0000313" key="3">
    <source>
        <dbReference type="EMBL" id="CAB9529047.1"/>
    </source>
</evidence>
<dbReference type="PANTHER" id="PTHR43642">
    <property type="entry name" value="HYBRID SIGNAL TRANSDUCTION HISTIDINE KINASE G"/>
    <property type="match status" value="1"/>
</dbReference>
<accession>A0A9N8HX86</accession>
<feature type="compositionally biased region" description="Low complexity" evidence="1">
    <location>
        <begin position="327"/>
        <end position="348"/>
    </location>
</feature>
<dbReference type="OrthoDB" id="56440at2759"/>
<dbReference type="Gene3D" id="3.40.50.300">
    <property type="entry name" value="P-loop containing nucleotide triphosphate hydrolases"/>
    <property type="match status" value="1"/>
</dbReference>
<dbReference type="EMBL" id="CAICTM010002384">
    <property type="protein sequence ID" value="CAB9529047.1"/>
    <property type="molecule type" value="Genomic_DNA"/>
</dbReference>
<dbReference type="InterPro" id="IPR053159">
    <property type="entry name" value="Hybrid_Histidine_Kinase"/>
</dbReference>
<organism evidence="3 4">
    <name type="scientific">Seminavis robusta</name>
    <dbReference type="NCBI Taxonomy" id="568900"/>
    <lineage>
        <taxon>Eukaryota</taxon>
        <taxon>Sar</taxon>
        <taxon>Stramenopiles</taxon>
        <taxon>Ochrophyta</taxon>
        <taxon>Bacillariophyta</taxon>
        <taxon>Bacillariophyceae</taxon>
        <taxon>Bacillariophycidae</taxon>
        <taxon>Naviculales</taxon>
        <taxon>Naviculaceae</taxon>
        <taxon>Seminavis</taxon>
    </lineage>
</organism>
<protein>
    <submittedName>
        <fullName evidence="3">Transcriptional regulator</fullName>
    </submittedName>
</protein>
<proteinExistence type="predicted"/>
<gene>
    <name evidence="3" type="ORF">SEMRO_2386_G325770.1</name>
</gene>
<reference evidence="3" key="1">
    <citation type="submission" date="2020-06" db="EMBL/GenBank/DDBJ databases">
        <authorList>
            <consortium name="Plant Systems Biology data submission"/>
        </authorList>
    </citation>
    <scope>NUCLEOTIDE SEQUENCE</scope>
    <source>
        <strain evidence="3">D6</strain>
    </source>
</reference>
<comment type="caution">
    <text evidence="3">The sequence shown here is derived from an EMBL/GenBank/DDBJ whole genome shotgun (WGS) entry which is preliminary data.</text>
</comment>
<dbReference type="PANTHER" id="PTHR43642:SF1">
    <property type="entry name" value="HYBRID SIGNAL TRANSDUCTION HISTIDINE KINASE G"/>
    <property type="match status" value="1"/>
</dbReference>
<dbReference type="Pfam" id="PF13191">
    <property type="entry name" value="AAA_16"/>
    <property type="match status" value="1"/>
</dbReference>
<evidence type="ECO:0000256" key="1">
    <source>
        <dbReference type="SAM" id="MobiDB-lite"/>
    </source>
</evidence>
<dbReference type="AlphaFoldDB" id="A0A9N8HX86"/>
<evidence type="ECO:0000259" key="2">
    <source>
        <dbReference type="Pfam" id="PF13191"/>
    </source>
</evidence>
<feature type="region of interest" description="Disordered" evidence="1">
    <location>
        <begin position="1154"/>
        <end position="1173"/>
    </location>
</feature>
<dbReference type="InterPro" id="IPR041664">
    <property type="entry name" value="AAA_16"/>
</dbReference>
<feature type="region of interest" description="Disordered" evidence="1">
    <location>
        <begin position="327"/>
        <end position="352"/>
    </location>
</feature>
<evidence type="ECO:0000313" key="4">
    <source>
        <dbReference type="Proteomes" id="UP001153069"/>
    </source>
</evidence>
<dbReference type="SUPFAM" id="SSF52540">
    <property type="entry name" value="P-loop containing nucleoside triphosphate hydrolases"/>
    <property type="match status" value="1"/>
</dbReference>